<gene>
    <name evidence="2" type="ORF">OLEA9_A057572</name>
</gene>
<dbReference type="Gramene" id="OE9A057572T1">
    <property type="protein sequence ID" value="OE9A057572C1"/>
    <property type="gene ID" value="OE9A057572"/>
</dbReference>
<dbReference type="Proteomes" id="UP000594638">
    <property type="component" value="Unassembled WGS sequence"/>
</dbReference>
<dbReference type="OrthoDB" id="10573099at2759"/>
<evidence type="ECO:0000256" key="1">
    <source>
        <dbReference type="SAM" id="MobiDB-lite"/>
    </source>
</evidence>
<sequence>LSKVDNFGAKLIPLSLITWVPTKPAAPVTKTEIPFLDLILAEVLTLFSQAGSPYEMVLRDLLEGSEGTGDEEEGDLKKKEIEPIKTKDQKVSLARE</sequence>
<name>A0A8S0TF03_OLEEU</name>
<protein>
    <submittedName>
        <fullName evidence="2">Uncharacterized protein</fullName>
    </submittedName>
</protein>
<reference evidence="2 3" key="1">
    <citation type="submission" date="2019-12" db="EMBL/GenBank/DDBJ databases">
        <authorList>
            <person name="Alioto T."/>
            <person name="Alioto T."/>
            <person name="Gomez Garrido J."/>
        </authorList>
    </citation>
    <scope>NUCLEOTIDE SEQUENCE [LARGE SCALE GENOMIC DNA]</scope>
</reference>
<accession>A0A8S0TF03</accession>
<feature type="non-terminal residue" evidence="2">
    <location>
        <position position="1"/>
    </location>
</feature>
<evidence type="ECO:0000313" key="3">
    <source>
        <dbReference type="Proteomes" id="UP000594638"/>
    </source>
</evidence>
<feature type="region of interest" description="Disordered" evidence="1">
    <location>
        <begin position="65"/>
        <end position="96"/>
    </location>
</feature>
<organism evidence="2 3">
    <name type="scientific">Olea europaea subsp. europaea</name>
    <dbReference type="NCBI Taxonomy" id="158383"/>
    <lineage>
        <taxon>Eukaryota</taxon>
        <taxon>Viridiplantae</taxon>
        <taxon>Streptophyta</taxon>
        <taxon>Embryophyta</taxon>
        <taxon>Tracheophyta</taxon>
        <taxon>Spermatophyta</taxon>
        <taxon>Magnoliopsida</taxon>
        <taxon>eudicotyledons</taxon>
        <taxon>Gunneridae</taxon>
        <taxon>Pentapetalae</taxon>
        <taxon>asterids</taxon>
        <taxon>lamiids</taxon>
        <taxon>Lamiales</taxon>
        <taxon>Oleaceae</taxon>
        <taxon>Oleeae</taxon>
        <taxon>Olea</taxon>
    </lineage>
</organism>
<dbReference type="EMBL" id="CACTIH010006081">
    <property type="protein sequence ID" value="CAA3004052.1"/>
    <property type="molecule type" value="Genomic_DNA"/>
</dbReference>
<proteinExistence type="predicted"/>
<dbReference type="AlphaFoldDB" id="A0A8S0TF03"/>
<comment type="caution">
    <text evidence="2">The sequence shown here is derived from an EMBL/GenBank/DDBJ whole genome shotgun (WGS) entry which is preliminary data.</text>
</comment>
<keyword evidence="3" id="KW-1185">Reference proteome</keyword>
<evidence type="ECO:0000313" key="2">
    <source>
        <dbReference type="EMBL" id="CAA3004052.1"/>
    </source>
</evidence>
<feature type="compositionally biased region" description="Basic and acidic residues" evidence="1">
    <location>
        <begin position="75"/>
        <end position="96"/>
    </location>
</feature>